<sequence>MSTPGLPRTLRRPSSSISTPGTPTVGDIPELVGAIVRFVAPRELLIDTQWSITPERLVQKRAIRRDLYALLNTSGIFVQHALDGLWYSVESLRVIFNLLGVPKSHSPSVVVPGHNWVMLPELHIPEDLYSGLSLEVIKEYVSALDMNFIMSCTRRIRCLRIDGRDLTVNLIDVLFHFFPPGSTRLIPNLHILVWRIGVEQHACWKFRSLSLFLSDTIQKLHIFHVGWCERCVKPHERRQVLHGLSTMTSLQELHFMPWGHFHYYSYMDLHSPNLTNIISAIPQGEIRVLRCQFSLQDGAMKRVSMMPKLRVLDINSSLEGSVALFPPPAATFRALEDVAIDLMNIPQCIAFLEFLPSASQLTSVKIGHKIPAQENQVADLCLCIANTCSPATLHCIAIKVSENRPLPPSPPLGLLPIPVTTTSVAPLLAFGSLTIFHFAGCVIDWDDQLIRDMAQAWPSLINLTVRADLPWQTGPQTSQITLFSLASLAEFCPHLEYVNLAMHSWSQRYKAPVRDWDHGNTAQRVTVFMRVWMQQLDNIAIRFVQGVFPNVQQINCDWEDWKEEDEE</sequence>
<evidence type="ECO:0000313" key="2">
    <source>
        <dbReference type="EMBL" id="TFY63420.1"/>
    </source>
</evidence>
<feature type="region of interest" description="Disordered" evidence="1">
    <location>
        <begin position="1"/>
        <end position="24"/>
    </location>
</feature>
<name>A0A4Y9YNH2_9AGAM</name>
<dbReference type="Proteomes" id="UP000298327">
    <property type="component" value="Unassembled WGS sequence"/>
</dbReference>
<protein>
    <recommendedName>
        <fullName evidence="4">F-box domain-containing protein</fullName>
    </recommendedName>
</protein>
<dbReference type="EMBL" id="SEOQ01000416">
    <property type="protein sequence ID" value="TFY63420.1"/>
    <property type="molecule type" value="Genomic_DNA"/>
</dbReference>
<keyword evidence="3" id="KW-1185">Reference proteome</keyword>
<evidence type="ECO:0000256" key="1">
    <source>
        <dbReference type="SAM" id="MobiDB-lite"/>
    </source>
</evidence>
<evidence type="ECO:0000313" key="3">
    <source>
        <dbReference type="Proteomes" id="UP000298327"/>
    </source>
</evidence>
<feature type="compositionally biased region" description="Low complexity" evidence="1">
    <location>
        <begin position="13"/>
        <end position="24"/>
    </location>
</feature>
<dbReference type="InterPro" id="IPR032675">
    <property type="entry name" value="LRR_dom_sf"/>
</dbReference>
<accession>A0A4Y9YNH2</accession>
<dbReference type="Gene3D" id="3.80.10.10">
    <property type="entry name" value="Ribonuclease Inhibitor"/>
    <property type="match status" value="1"/>
</dbReference>
<dbReference type="AlphaFoldDB" id="A0A4Y9YNH2"/>
<dbReference type="SUPFAM" id="SSF52047">
    <property type="entry name" value="RNI-like"/>
    <property type="match status" value="1"/>
</dbReference>
<organism evidence="2 3">
    <name type="scientific">Dentipellis fragilis</name>
    <dbReference type="NCBI Taxonomy" id="205917"/>
    <lineage>
        <taxon>Eukaryota</taxon>
        <taxon>Fungi</taxon>
        <taxon>Dikarya</taxon>
        <taxon>Basidiomycota</taxon>
        <taxon>Agaricomycotina</taxon>
        <taxon>Agaricomycetes</taxon>
        <taxon>Russulales</taxon>
        <taxon>Hericiaceae</taxon>
        <taxon>Dentipellis</taxon>
    </lineage>
</organism>
<comment type="caution">
    <text evidence="2">The sequence shown here is derived from an EMBL/GenBank/DDBJ whole genome shotgun (WGS) entry which is preliminary data.</text>
</comment>
<proteinExistence type="predicted"/>
<gene>
    <name evidence="2" type="ORF">EVG20_g6320</name>
</gene>
<evidence type="ECO:0008006" key="4">
    <source>
        <dbReference type="Google" id="ProtNLM"/>
    </source>
</evidence>
<reference evidence="2 3" key="1">
    <citation type="submission" date="2019-02" db="EMBL/GenBank/DDBJ databases">
        <title>Genome sequencing of the rare red list fungi Dentipellis fragilis.</title>
        <authorList>
            <person name="Buettner E."/>
            <person name="Kellner H."/>
        </authorList>
    </citation>
    <scope>NUCLEOTIDE SEQUENCE [LARGE SCALE GENOMIC DNA]</scope>
    <source>
        <strain evidence="2 3">DSM 105465</strain>
    </source>
</reference>
<dbReference type="OrthoDB" id="3543113at2759"/>